<gene>
    <name evidence="2" type="ORF">DPX39_100046600</name>
</gene>
<dbReference type="GO" id="GO:0016507">
    <property type="term" value="C:mitochondrial fatty acid beta-oxidation multienzyme complex"/>
    <property type="evidence" value="ECO:0007669"/>
    <property type="project" value="TreeGrafter"/>
</dbReference>
<feature type="region of interest" description="Disordered" evidence="1">
    <location>
        <begin position="38"/>
        <end position="85"/>
    </location>
</feature>
<dbReference type="SUPFAM" id="SSF52096">
    <property type="entry name" value="ClpP/crotonase"/>
    <property type="match status" value="1"/>
</dbReference>
<dbReference type="Gene3D" id="3.90.226.10">
    <property type="entry name" value="2-enoyl-CoA Hydratase, Chain A, domain 1"/>
    <property type="match status" value="1"/>
</dbReference>
<comment type="caution">
    <text evidence="2">The sequence shown here is derived from an EMBL/GenBank/DDBJ whole genome shotgun (WGS) entry which is preliminary data.</text>
</comment>
<proteinExistence type="predicted"/>
<dbReference type="InterPro" id="IPR029045">
    <property type="entry name" value="ClpP/crotonase-like_dom_sf"/>
</dbReference>
<evidence type="ECO:0000313" key="2">
    <source>
        <dbReference type="EMBL" id="RHW69449.1"/>
    </source>
</evidence>
<dbReference type="InterPro" id="IPR050136">
    <property type="entry name" value="FA_oxidation_alpha_subunit"/>
</dbReference>
<reference evidence="2 3" key="1">
    <citation type="submission" date="2018-09" db="EMBL/GenBank/DDBJ databases">
        <title>whole genome sequence of T. equiperdum IVM-t1 strain.</title>
        <authorList>
            <person name="Suganuma K."/>
        </authorList>
    </citation>
    <scope>NUCLEOTIDE SEQUENCE [LARGE SCALE GENOMIC DNA]</scope>
    <source>
        <strain evidence="2 3">IVM-t1</strain>
    </source>
</reference>
<dbReference type="PANTHER" id="PTHR43612:SF3">
    <property type="entry name" value="TRIFUNCTIONAL ENZYME SUBUNIT ALPHA, MITOCHONDRIAL"/>
    <property type="match status" value="1"/>
</dbReference>
<dbReference type="PANTHER" id="PTHR43612">
    <property type="entry name" value="TRIFUNCTIONAL ENZYME SUBUNIT ALPHA"/>
    <property type="match status" value="1"/>
</dbReference>
<dbReference type="Gene3D" id="1.10.1040.50">
    <property type="match status" value="1"/>
</dbReference>
<evidence type="ECO:0008006" key="4">
    <source>
        <dbReference type="Google" id="ProtNLM"/>
    </source>
</evidence>
<accession>A0A3L6KYM2</accession>
<feature type="compositionally biased region" description="Basic and acidic residues" evidence="1">
    <location>
        <begin position="716"/>
        <end position="727"/>
    </location>
</feature>
<feature type="region of interest" description="Disordered" evidence="1">
    <location>
        <begin position="523"/>
        <end position="597"/>
    </location>
</feature>
<dbReference type="GO" id="GO:0016509">
    <property type="term" value="F:long-chain (3S)-3-hydroxyacyl-CoA dehydrogenase (NAD+) activity"/>
    <property type="evidence" value="ECO:0007669"/>
    <property type="project" value="TreeGrafter"/>
</dbReference>
<dbReference type="InterPro" id="IPR008927">
    <property type="entry name" value="6-PGluconate_DH-like_C_sf"/>
</dbReference>
<protein>
    <recommendedName>
        <fullName evidence="4">3-hydroxyacyl-CoA dehydrogenase</fullName>
    </recommendedName>
</protein>
<dbReference type="SUPFAM" id="SSF48179">
    <property type="entry name" value="6-phosphogluconate dehydrogenase C-terminal domain-like"/>
    <property type="match status" value="2"/>
</dbReference>
<feature type="region of interest" description="Disordered" evidence="1">
    <location>
        <begin position="712"/>
        <end position="735"/>
    </location>
</feature>
<dbReference type="GO" id="GO:0006635">
    <property type="term" value="P:fatty acid beta-oxidation"/>
    <property type="evidence" value="ECO:0007669"/>
    <property type="project" value="TreeGrafter"/>
</dbReference>
<feature type="compositionally biased region" description="Low complexity" evidence="1">
    <location>
        <begin position="212"/>
        <end position="437"/>
    </location>
</feature>
<feature type="region of interest" description="Disordered" evidence="1">
    <location>
        <begin position="205"/>
        <end position="510"/>
    </location>
</feature>
<feature type="compositionally biased region" description="Basic and acidic residues" evidence="1">
    <location>
        <begin position="454"/>
        <end position="505"/>
    </location>
</feature>
<dbReference type="Proteomes" id="UP000266743">
    <property type="component" value="Chromosome 10"/>
</dbReference>
<dbReference type="EMBL" id="QSBY01000010">
    <property type="protein sequence ID" value="RHW69449.1"/>
    <property type="molecule type" value="Genomic_DNA"/>
</dbReference>
<feature type="compositionally biased region" description="Pro residues" evidence="1">
    <location>
        <begin position="545"/>
        <end position="559"/>
    </location>
</feature>
<name>A0A3L6KYM2_9TRYP</name>
<sequence length="1452" mass="157974">MRRFAPTVASALSGPPTGCLFAVTGNAVRKYQTEPLKKAAPAAPELQKAAPAAPELQKAAPAAPELQKAAPAAPELQKAAPQHRNYRKQLLQHRNYRKQLLQHRNHYRKQLPQHRNYRKQLLQHRNYRKQLLQHRNYRKQLLQHRNYRKQLLQHRNYRKQLLQHRNYRKQLLQHRNYRKQLPPHRNYRKQLLQHRNYRKQLLQHRNYRKQLRSTGTTESSSCSTGTTESSSRSTGTTESSSCSTGTTESSSAAPELQKAAPAAPELQKAAPAAPELQKAAPAAPELQKAAPRTELQKAAPAAPELQKAAPAAPELQKAAPAAPELQKAAPAAPELQKAAPAAPELQKAAPAAPELQKAAPAAPELQKAAPAAPELQKAAPAAPELQKAAPAAPELQKAAPAAPELQKAAPAAPELQKAAPAAPELQKAAPAAPELQKTAPVNSMTSTRKSRGRFTGDDRASGLDGERGRLQRSGGAKEGRNSKREVGYSQKEKIRSRGDTYKGNRDVSLSNVVEDIQDIKIVFASHNPSPSKRQVPSAPKAAPRAPDPPKAPLAPPAAPSMPSDFVASSKPVSGSRNDTRTTIAPPTASGDPQDPVWAKSSALSLDEEIERARATRPLVRSPVIVGREIEGLSLNFEHCEKSEPIVELADKSGLKELSEKEATLIDNHMVPDDFSGGAFMQKHTGVTHDVVGEKELSELSVNNTVTAASLETSLYGKEEQQPKESDGRSNLSSTVSSCITEHPPLAPWTCGAFTAQSGSALLKLSFDESSQHIVTITLWEPLVSTISAVRALNEAITAIENHSITISGPVTHVVLTSLPGIAFFQPKHSPLELSCSERIELIREKERLFLRMGKTPPLNFVAIVNGGSLDDFAAELFLACHYRVFLDATHTTFGFPSCLLGDFPTSHAVRQLCRYFGAQRTLAASQQQYRFTAATLLDAGVARHARDTREGLTALRLSYVDHSKALPPTSLLLRLENALLAFLNRPALRDFVLRRFFLTRSTGGSSVEVYSNPITQAWRRYCLAAMASGGCTHNVGESGNASAAVETGTLRSEGIYSEFLFSPSAVNAARIYGHGCEIQRRVLSSPPYGGYLRFKADEAELWPRKVRALSAESCNQGTVLLDCGKSNIEAMKSLVKDQSGALTKANVVIIGDEYVARPLIPEFNCVATISPVSAYAVSPLRDLQEVRLFGREGCPEHLRASTLSAALAYLQQEYRPYVVCRHSCSGRLIAAFVTEACRIAMHCDIEKVERVSTGVLRLLGGPFRLADHLGTSTVSRLIEETSHMNDHRNPLIHDWLPSIGYQVLRSMSNDGFGGTRTRRGGFYTYGADGSSVALNTVVQKQYLRRHLTDTELSDRLLSVVVNECCELLLSGHLLTAADANALTIATLGFSETTGGALTLADAMGAGLMLQKMEELAVWHGAHLQPSPLLKCMAHSRVSFATLSEAVIQSARM</sequence>
<dbReference type="GO" id="GO:0004300">
    <property type="term" value="F:enoyl-CoA hydratase activity"/>
    <property type="evidence" value="ECO:0007669"/>
    <property type="project" value="TreeGrafter"/>
</dbReference>
<evidence type="ECO:0000256" key="1">
    <source>
        <dbReference type="SAM" id="MobiDB-lite"/>
    </source>
</evidence>
<feature type="compositionally biased region" description="Polar residues" evidence="1">
    <location>
        <begin position="570"/>
        <end position="584"/>
    </location>
</feature>
<feature type="compositionally biased region" description="Low complexity" evidence="1">
    <location>
        <begin position="38"/>
        <end position="82"/>
    </location>
</feature>
<evidence type="ECO:0000313" key="3">
    <source>
        <dbReference type="Proteomes" id="UP000266743"/>
    </source>
</evidence>
<organism evidence="2 3">
    <name type="scientific">Trypanosoma brucei equiperdum</name>
    <dbReference type="NCBI Taxonomy" id="630700"/>
    <lineage>
        <taxon>Eukaryota</taxon>
        <taxon>Discoba</taxon>
        <taxon>Euglenozoa</taxon>
        <taxon>Kinetoplastea</taxon>
        <taxon>Metakinetoplastina</taxon>
        <taxon>Trypanosomatida</taxon>
        <taxon>Trypanosomatidae</taxon>
        <taxon>Trypanosoma</taxon>
    </lineage>
</organism>